<gene>
    <name evidence="1" type="ORF">L195_g006583</name>
</gene>
<name>A0A2K3P408_TRIPR</name>
<evidence type="ECO:0000313" key="1">
    <source>
        <dbReference type="EMBL" id="PNY10017.1"/>
    </source>
</evidence>
<dbReference type="EMBL" id="ASHM01003535">
    <property type="protein sequence ID" value="PNY10017.1"/>
    <property type="molecule type" value="Genomic_DNA"/>
</dbReference>
<reference evidence="1 2" key="2">
    <citation type="journal article" date="2017" name="Front. Plant Sci.">
        <title>Gene Classification and Mining of Molecular Markers Useful in Red Clover (Trifolium pratense) Breeding.</title>
        <authorList>
            <person name="Istvanek J."/>
            <person name="Dluhosova J."/>
            <person name="Dluhos P."/>
            <person name="Patkova L."/>
            <person name="Nedelnik J."/>
            <person name="Repkova J."/>
        </authorList>
    </citation>
    <scope>NUCLEOTIDE SEQUENCE [LARGE SCALE GENOMIC DNA]</scope>
    <source>
        <strain evidence="2">cv. Tatra</strain>
        <tissue evidence="1">Young leaves</tissue>
    </source>
</reference>
<proteinExistence type="predicted"/>
<protein>
    <submittedName>
        <fullName evidence="1">Uncharacterized protein</fullName>
    </submittedName>
</protein>
<accession>A0A2K3P408</accession>
<dbReference type="AlphaFoldDB" id="A0A2K3P408"/>
<reference evidence="1 2" key="1">
    <citation type="journal article" date="2014" name="Am. J. Bot.">
        <title>Genome assembly and annotation for red clover (Trifolium pratense; Fabaceae).</title>
        <authorList>
            <person name="Istvanek J."/>
            <person name="Jaros M."/>
            <person name="Krenek A."/>
            <person name="Repkova J."/>
        </authorList>
    </citation>
    <scope>NUCLEOTIDE SEQUENCE [LARGE SCALE GENOMIC DNA]</scope>
    <source>
        <strain evidence="2">cv. Tatra</strain>
        <tissue evidence="1">Young leaves</tissue>
    </source>
</reference>
<organism evidence="1 2">
    <name type="scientific">Trifolium pratense</name>
    <name type="common">Red clover</name>
    <dbReference type="NCBI Taxonomy" id="57577"/>
    <lineage>
        <taxon>Eukaryota</taxon>
        <taxon>Viridiplantae</taxon>
        <taxon>Streptophyta</taxon>
        <taxon>Embryophyta</taxon>
        <taxon>Tracheophyta</taxon>
        <taxon>Spermatophyta</taxon>
        <taxon>Magnoliopsida</taxon>
        <taxon>eudicotyledons</taxon>
        <taxon>Gunneridae</taxon>
        <taxon>Pentapetalae</taxon>
        <taxon>rosids</taxon>
        <taxon>fabids</taxon>
        <taxon>Fabales</taxon>
        <taxon>Fabaceae</taxon>
        <taxon>Papilionoideae</taxon>
        <taxon>50 kb inversion clade</taxon>
        <taxon>NPAAA clade</taxon>
        <taxon>Hologalegina</taxon>
        <taxon>IRL clade</taxon>
        <taxon>Trifolieae</taxon>
        <taxon>Trifolium</taxon>
    </lineage>
</organism>
<feature type="non-terminal residue" evidence="1">
    <location>
        <position position="1"/>
    </location>
</feature>
<sequence length="88" mass="9742">SYWTNTHLNEGNNRLVVEKALPLETWVGGSISGGGSLFPNRDRDHLESRMTAKHAGRGTKVGGVMQRQICCGCEKLDRKELLQRGFGD</sequence>
<comment type="caution">
    <text evidence="1">The sequence shown here is derived from an EMBL/GenBank/DDBJ whole genome shotgun (WGS) entry which is preliminary data.</text>
</comment>
<evidence type="ECO:0000313" key="2">
    <source>
        <dbReference type="Proteomes" id="UP000236291"/>
    </source>
</evidence>
<dbReference type="Proteomes" id="UP000236291">
    <property type="component" value="Unassembled WGS sequence"/>
</dbReference>